<reference evidence="1" key="2">
    <citation type="submission" date="2022-10" db="EMBL/GenBank/DDBJ databases">
        <authorList>
            <person name="Trinh H.N."/>
        </authorList>
    </citation>
    <scope>NUCLEOTIDE SEQUENCE</scope>
    <source>
        <strain evidence="1">RN2-1</strain>
    </source>
</reference>
<comment type="caution">
    <text evidence="1">The sequence shown here is derived from an EMBL/GenBank/DDBJ whole genome shotgun (WGS) entry which is preliminary data.</text>
</comment>
<protein>
    <submittedName>
        <fullName evidence="1">Tetratricopeptide repeat protein</fullName>
    </submittedName>
</protein>
<dbReference type="AlphaFoldDB" id="A0AA41YJT2"/>
<gene>
    <name evidence="1" type="ORF">OL599_04830</name>
</gene>
<sequence>MPRTSEAVGQSAGELYRAGRLAQAVEAATAAVRKAPTDLAARMMLAEMLLFAGNLERADVILDAAAQVEPATAVVVSEFRQLLRAEVARRQLRRDGRVPEFLGEPTQAQKAILVALIAQREGNHAEAARAVAAAEEIRPHVRGRAGDLAFDDFRDADDICAGFFEVLTTTGKYFWVPIERVAGIEFHPPKRPRDLFWRRASMSVTDGPDGDVYIPCIYGSDDADLPDELRLGRATDWRQDDTGPVRGVGQRMFLVGEDAIGIMELTTLSFGA</sequence>
<dbReference type="Proteomes" id="UP001165679">
    <property type="component" value="Unassembled WGS sequence"/>
</dbReference>
<dbReference type="Pfam" id="PF14559">
    <property type="entry name" value="TPR_19"/>
    <property type="match status" value="1"/>
</dbReference>
<organism evidence="1 2">
    <name type="scientific">Limobrevibacterium gyesilva</name>
    <dbReference type="NCBI Taxonomy" id="2991712"/>
    <lineage>
        <taxon>Bacteria</taxon>
        <taxon>Pseudomonadati</taxon>
        <taxon>Pseudomonadota</taxon>
        <taxon>Alphaproteobacteria</taxon>
        <taxon>Acetobacterales</taxon>
        <taxon>Acetobacteraceae</taxon>
        <taxon>Limobrevibacterium</taxon>
    </lineage>
</organism>
<dbReference type="PIRSF" id="PIRSF029288">
    <property type="entry name" value="SciE_ImpE"/>
    <property type="match status" value="1"/>
</dbReference>
<name>A0AA41YJT2_9PROT</name>
<dbReference type="RefSeq" id="WP_264712513.1">
    <property type="nucleotide sequence ID" value="NZ_JAPDNT010000002.1"/>
</dbReference>
<proteinExistence type="predicted"/>
<keyword evidence="2" id="KW-1185">Reference proteome</keyword>
<dbReference type="EMBL" id="JAPDNT010000002">
    <property type="protein sequence ID" value="MCW3473895.1"/>
    <property type="molecule type" value="Genomic_DNA"/>
</dbReference>
<accession>A0AA41YJT2</accession>
<evidence type="ECO:0000313" key="1">
    <source>
        <dbReference type="EMBL" id="MCW3473895.1"/>
    </source>
</evidence>
<dbReference type="SUPFAM" id="SSF144059">
    <property type="entry name" value="ImpE-like"/>
    <property type="match status" value="1"/>
</dbReference>
<dbReference type="InterPro" id="IPR011990">
    <property type="entry name" value="TPR-like_helical_dom_sf"/>
</dbReference>
<evidence type="ECO:0000313" key="2">
    <source>
        <dbReference type="Proteomes" id="UP001165679"/>
    </source>
</evidence>
<dbReference type="Pfam" id="PF07024">
    <property type="entry name" value="ImpE"/>
    <property type="match status" value="1"/>
</dbReference>
<dbReference type="Gene3D" id="1.25.40.10">
    <property type="entry name" value="Tetratricopeptide repeat domain"/>
    <property type="match status" value="1"/>
</dbReference>
<dbReference type="InterPro" id="IPR009211">
    <property type="entry name" value="TagJ"/>
</dbReference>
<reference evidence="1" key="1">
    <citation type="submission" date="2022-09" db="EMBL/GenBank/DDBJ databases">
        <title>Rhodovastum sp. nov. RN2-1 isolated from soil in Seongnam, South Korea.</title>
        <authorList>
            <person name="Le N.T."/>
        </authorList>
    </citation>
    <scope>NUCLEOTIDE SEQUENCE</scope>
    <source>
        <strain evidence="1">RN2-1</strain>
    </source>
</reference>